<dbReference type="FunFam" id="2.70.70.10:FF:000003">
    <property type="entry name" value="Murein hydrolase activator EnvC"/>
    <property type="match status" value="1"/>
</dbReference>
<accession>A0A840RZ62</accession>
<dbReference type="InterPro" id="IPR016047">
    <property type="entry name" value="M23ase_b-sheet_dom"/>
</dbReference>
<dbReference type="PANTHER" id="PTHR21666">
    <property type="entry name" value="PEPTIDASE-RELATED"/>
    <property type="match status" value="1"/>
</dbReference>
<feature type="domain" description="M23ase beta-sheet core" evidence="3">
    <location>
        <begin position="433"/>
        <end position="526"/>
    </location>
</feature>
<keyword evidence="2" id="KW-0732">Signal</keyword>
<feature type="signal peptide" evidence="2">
    <location>
        <begin position="1"/>
        <end position="25"/>
    </location>
</feature>
<dbReference type="Gene3D" id="2.70.70.10">
    <property type="entry name" value="Glucose Permease (Domain IIA)"/>
    <property type="match status" value="1"/>
</dbReference>
<feature type="compositionally biased region" description="Basic and acidic residues" evidence="1">
    <location>
        <begin position="41"/>
        <end position="55"/>
    </location>
</feature>
<gene>
    <name evidence="4" type="ORF">HNR39_004272</name>
</gene>
<protein>
    <submittedName>
        <fullName evidence="4">Septal ring factor EnvC (AmiA/AmiB activator)</fullName>
    </submittedName>
</protein>
<dbReference type="InterPro" id="IPR011055">
    <property type="entry name" value="Dup_hybrid_motif"/>
</dbReference>
<dbReference type="SUPFAM" id="SSF51261">
    <property type="entry name" value="Duplicated hybrid motif"/>
    <property type="match status" value="1"/>
</dbReference>
<dbReference type="Pfam" id="PF01551">
    <property type="entry name" value="Peptidase_M23"/>
    <property type="match status" value="1"/>
</dbReference>
<keyword evidence="5" id="KW-1185">Reference proteome</keyword>
<evidence type="ECO:0000313" key="5">
    <source>
        <dbReference type="Proteomes" id="UP000571084"/>
    </source>
</evidence>
<sequence>MLSIAMPDKALRYAALLSAMFFVNATLVVATDARAATAPKVTERSKQKEVAETERDELQEKLNALKRDIDKTETAKGDAADALAESETAISKANRALFDLGQEQSGTQATLDNLSKKHQELSKTVTLQQTQMATLLRRQYVAGNEDRLKLLLSGENANKINRQLQYLGYVSKAQAKLIEALRVNLLAIEANQADTQNAKNALDEIALEQRTQKSVLEKEKKTRAILLTQLSGKLIAQRQEVGKTARDEQRLAGLVDKLAVLIEAQKKAEAILREQHRQAQLARAQAAAQAAALARAQAIAQAIAKKEAQKQAQKQAQLARAQAHLQRQHDATAQHKNSAQGGLALAPVPTATQPAFVPDPIDDDQPPVQVAMAPMPVAPAPIAPLVHNDATPDIDPQAAYGKSFASMRGLLHSPVRGVLTNRFGSKRGDGPPSRGLFIRAPEGTEVKAVAAGRVVFADWLRGFGNLIIIDHGSEYMTIYGNNQALLKHPGDVIKAGDIIAKAGNSGGNEQSGLYFEIRHQGRAFDPISWVTIR</sequence>
<evidence type="ECO:0000313" key="4">
    <source>
        <dbReference type="EMBL" id="MBB5202408.1"/>
    </source>
</evidence>
<dbReference type="PANTHER" id="PTHR21666:SF270">
    <property type="entry name" value="MUREIN HYDROLASE ACTIVATOR ENVC"/>
    <property type="match status" value="1"/>
</dbReference>
<evidence type="ECO:0000256" key="2">
    <source>
        <dbReference type="SAM" id="SignalP"/>
    </source>
</evidence>
<evidence type="ECO:0000259" key="3">
    <source>
        <dbReference type="Pfam" id="PF01551"/>
    </source>
</evidence>
<dbReference type="InterPro" id="IPR050570">
    <property type="entry name" value="Cell_wall_metabolism_enzyme"/>
</dbReference>
<feature type="region of interest" description="Disordered" evidence="1">
    <location>
        <begin position="36"/>
        <end position="55"/>
    </location>
</feature>
<proteinExistence type="predicted"/>
<reference evidence="4 5" key="1">
    <citation type="submission" date="2020-08" db="EMBL/GenBank/DDBJ databases">
        <title>Genomic Encyclopedia of Type Strains, Phase IV (KMG-IV): sequencing the most valuable type-strain genomes for metagenomic binning, comparative biology and taxonomic classification.</title>
        <authorList>
            <person name="Goeker M."/>
        </authorList>
    </citation>
    <scope>NUCLEOTIDE SEQUENCE [LARGE SCALE GENOMIC DNA]</scope>
    <source>
        <strain evidence="4 5">DSM 23240</strain>
    </source>
</reference>
<organism evidence="4 5">
    <name type="scientific">Glaciimonas immobilis</name>
    <dbReference type="NCBI Taxonomy" id="728004"/>
    <lineage>
        <taxon>Bacteria</taxon>
        <taxon>Pseudomonadati</taxon>
        <taxon>Pseudomonadota</taxon>
        <taxon>Betaproteobacteria</taxon>
        <taxon>Burkholderiales</taxon>
        <taxon>Oxalobacteraceae</taxon>
        <taxon>Glaciimonas</taxon>
    </lineage>
</organism>
<dbReference type="EMBL" id="JACHHQ010000014">
    <property type="protein sequence ID" value="MBB5202408.1"/>
    <property type="molecule type" value="Genomic_DNA"/>
</dbReference>
<evidence type="ECO:0000256" key="1">
    <source>
        <dbReference type="SAM" id="MobiDB-lite"/>
    </source>
</evidence>
<dbReference type="AlphaFoldDB" id="A0A840RZ62"/>
<dbReference type="CDD" id="cd12797">
    <property type="entry name" value="M23_peptidase"/>
    <property type="match status" value="1"/>
</dbReference>
<feature type="region of interest" description="Disordered" evidence="1">
    <location>
        <begin position="314"/>
        <end position="340"/>
    </location>
</feature>
<name>A0A840RZ62_9BURK</name>
<feature type="chain" id="PRO_5032699962" evidence="2">
    <location>
        <begin position="26"/>
        <end position="533"/>
    </location>
</feature>
<comment type="caution">
    <text evidence="4">The sequence shown here is derived from an EMBL/GenBank/DDBJ whole genome shotgun (WGS) entry which is preliminary data.</text>
</comment>
<dbReference type="Proteomes" id="UP000571084">
    <property type="component" value="Unassembled WGS sequence"/>
</dbReference>
<feature type="compositionally biased region" description="Low complexity" evidence="1">
    <location>
        <begin position="314"/>
        <end position="325"/>
    </location>
</feature>
<dbReference type="GO" id="GO:0004222">
    <property type="term" value="F:metalloendopeptidase activity"/>
    <property type="evidence" value="ECO:0007669"/>
    <property type="project" value="TreeGrafter"/>
</dbReference>